<feature type="transmembrane region" description="Helical" evidence="1">
    <location>
        <begin position="83"/>
        <end position="100"/>
    </location>
</feature>
<dbReference type="InterPro" id="IPR052712">
    <property type="entry name" value="Acid_resist_chaperone_HdeD"/>
</dbReference>
<feature type="transmembrane region" description="Helical" evidence="1">
    <location>
        <begin position="140"/>
        <end position="158"/>
    </location>
</feature>
<evidence type="ECO:0000313" key="3">
    <source>
        <dbReference type="Proteomes" id="UP000316426"/>
    </source>
</evidence>
<dbReference type="GO" id="GO:0005886">
    <property type="term" value="C:plasma membrane"/>
    <property type="evidence" value="ECO:0007669"/>
    <property type="project" value="TreeGrafter"/>
</dbReference>
<dbReference type="Pfam" id="PF03729">
    <property type="entry name" value="DUF308"/>
    <property type="match status" value="2"/>
</dbReference>
<proteinExistence type="predicted"/>
<name>A0A518K9L7_9BACT</name>
<keyword evidence="1" id="KW-0472">Membrane</keyword>
<dbReference type="RefSeq" id="WP_145112929.1">
    <property type="nucleotide sequence ID" value="NZ_CP036349.1"/>
</dbReference>
<feature type="transmembrane region" description="Helical" evidence="1">
    <location>
        <begin position="106"/>
        <end position="128"/>
    </location>
</feature>
<keyword evidence="1" id="KW-0812">Transmembrane</keyword>
<organism evidence="2 3">
    <name type="scientific">Botrimarina mediterranea</name>
    <dbReference type="NCBI Taxonomy" id="2528022"/>
    <lineage>
        <taxon>Bacteria</taxon>
        <taxon>Pseudomonadati</taxon>
        <taxon>Planctomycetota</taxon>
        <taxon>Planctomycetia</taxon>
        <taxon>Pirellulales</taxon>
        <taxon>Lacipirellulaceae</taxon>
        <taxon>Botrimarina</taxon>
    </lineage>
</organism>
<sequence length="203" mass="22056">MDAARHSALKDVLASELAALRSYWGWFLGLGVAMIVAGLVALGWSCITEVTFSITWLFGFLMLASGIGEIIGSFWVGRWSGMLVHLLIGVLYALVGMMIIDQPESAAIQLTLIIAIFLMISGAFRVVFAVSEQFPGRGWVLVNGAITFMLGLFIYKQWPASGLWVIGLFIGIDLVFNGWAWVMLAIGLRRSGAARVSHTAVES</sequence>
<protein>
    <submittedName>
        <fullName evidence="2">Acid-resistance membrane protein</fullName>
    </submittedName>
</protein>
<keyword evidence="3" id="KW-1185">Reference proteome</keyword>
<feature type="transmembrane region" description="Helical" evidence="1">
    <location>
        <begin position="56"/>
        <end position="76"/>
    </location>
</feature>
<dbReference type="EMBL" id="CP036349">
    <property type="protein sequence ID" value="QDV74486.1"/>
    <property type="molecule type" value="Genomic_DNA"/>
</dbReference>
<evidence type="ECO:0000256" key="1">
    <source>
        <dbReference type="SAM" id="Phobius"/>
    </source>
</evidence>
<dbReference type="KEGG" id="bmei:Spa11_26900"/>
<dbReference type="Proteomes" id="UP000316426">
    <property type="component" value="Chromosome"/>
</dbReference>
<evidence type="ECO:0000313" key="2">
    <source>
        <dbReference type="EMBL" id="QDV74486.1"/>
    </source>
</evidence>
<dbReference type="PANTHER" id="PTHR34989">
    <property type="entry name" value="PROTEIN HDED"/>
    <property type="match status" value="1"/>
</dbReference>
<reference evidence="2 3" key="1">
    <citation type="submission" date="2019-02" db="EMBL/GenBank/DDBJ databases">
        <title>Deep-cultivation of Planctomycetes and their phenomic and genomic characterization uncovers novel biology.</title>
        <authorList>
            <person name="Wiegand S."/>
            <person name="Jogler M."/>
            <person name="Boedeker C."/>
            <person name="Pinto D."/>
            <person name="Vollmers J."/>
            <person name="Rivas-Marin E."/>
            <person name="Kohn T."/>
            <person name="Peeters S.H."/>
            <person name="Heuer A."/>
            <person name="Rast P."/>
            <person name="Oberbeckmann S."/>
            <person name="Bunk B."/>
            <person name="Jeske O."/>
            <person name="Meyerdierks A."/>
            <person name="Storesund J.E."/>
            <person name="Kallscheuer N."/>
            <person name="Luecker S."/>
            <person name="Lage O.M."/>
            <person name="Pohl T."/>
            <person name="Merkel B.J."/>
            <person name="Hornburger P."/>
            <person name="Mueller R.-W."/>
            <person name="Bruemmer F."/>
            <person name="Labrenz M."/>
            <person name="Spormann A.M."/>
            <person name="Op den Camp H."/>
            <person name="Overmann J."/>
            <person name="Amann R."/>
            <person name="Jetten M.S.M."/>
            <person name="Mascher T."/>
            <person name="Medema M.H."/>
            <person name="Devos D.P."/>
            <person name="Kaster A.-K."/>
            <person name="Ovreas L."/>
            <person name="Rohde M."/>
            <person name="Galperin M.Y."/>
            <person name="Jogler C."/>
        </authorList>
    </citation>
    <scope>NUCLEOTIDE SEQUENCE [LARGE SCALE GENOMIC DNA]</scope>
    <source>
        <strain evidence="2 3">Spa11</strain>
    </source>
</reference>
<dbReference type="InterPro" id="IPR005325">
    <property type="entry name" value="DUF308_memb"/>
</dbReference>
<dbReference type="PANTHER" id="PTHR34989:SF1">
    <property type="entry name" value="PROTEIN HDED"/>
    <property type="match status" value="1"/>
</dbReference>
<gene>
    <name evidence="2" type="ORF">Spa11_26900</name>
</gene>
<feature type="transmembrane region" description="Helical" evidence="1">
    <location>
        <begin position="164"/>
        <end position="188"/>
    </location>
</feature>
<keyword evidence="1" id="KW-1133">Transmembrane helix</keyword>
<accession>A0A518K9L7</accession>
<feature type="transmembrane region" description="Helical" evidence="1">
    <location>
        <begin position="23"/>
        <end position="44"/>
    </location>
</feature>
<dbReference type="AlphaFoldDB" id="A0A518K9L7"/>